<feature type="compositionally biased region" description="Polar residues" evidence="1">
    <location>
        <begin position="24"/>
        <end position="39"/>
    </location>
</feature>
<name>A0ABR1P077_DIAER</name>
<feature type="region of interest" description="Disordered" evidence="1">
    <location>
        <begin position="1"/>
        <end position="39"/>
    </location>
</feature>
<proteinExistence type="predicted"/>
<evidence type="ECO:0000256" key="1">
    <source>
        <dbReference type="SAM" id="MobiDB-lite"/>
    </source>
</evidence>
<feature type="region of interest" description="Disordered" evidence="1">
    <location>
        <begin position="59"/>
        <end position="149"/>
    </location>
</feature>
<sequence>MEAITHDMDGFSTDLTDTESDTTMVSPPTGTSSCFQSSPAQGLQFTDFSNYLGDCMDIDDPDHSSFTLGSDVDSYSVRTPDEDPYGWDSVLDTKFTNPFENSASDSQQRRGSRSKRSLLQRVLSTSGLSTRDPPSDSAGPFSMADDEAP</sequence>
<dbReference type="EMBL" id="JAKNSF020000066">
    <property type="protein sequence ID" value="KAK7722080.1"/>
    <property type="molecule type" value="Genomic_DNA"/>
</dbReference>
<dbReference type="Proteomes" id="UP001430848">
    <property type="component" value="Unassembled WGS sequence"/>
</dbReference>
<feature type="compositionally biased region" description="Polar residues" evidence="1">
    <location>
        <begin position="94"/>
        <end position="103"/>
    </location>
</feature>
<evidence type="ECO:0000313" key="2">
    <source>
        <dbReference type="EMBL" id="KAK7722080.1"/>
    </source>
</evidence>
<comment type="caution">
    <text evidence="2">The sequence shown here is derived from an EMBL/GenBank/DDBJ whole genome shotgun (WGS) entry which is preliminary data.</text>
</comment>
<gene>
    <name evidence="2" type="ORF">SLS63_009222</name>
</gene>
<protein>
    <submittedName>
        <fullName evidence="2">Uncharacterized protein</fullName>
    </submittedName>
</protein>
<reference evidence="2 3" key="1">
    <citation type="submission" date="2024-02" db="EMBL/GenBank/DDBJ databases">
        <title>De novo assembly and annotation of 12 fungi associated with fruit tree decline syndrome in Ontario, Canada.</title>
        <authorList>
            <person name="Sulman M."/>
            <person name="Ellouze W."/>
            <person name="Ilyukhin E."/>
        </authorList>
    </citation>
    <scope>NUCLEOTIDE SEQUENCE [LARGE SCALE GENOMIC DNA]</scope>
    <source>
        <strain evidence="2 3">M169</strain>
    </source>
</reference>
<accession>A0ABR1P077</accession>
<keyword evidence="3" id="KW-1185">Reference proteome</keyword>
<organism evidence="2 3">
    <name type="scientific">Diaporthe eres</name>
    <name type="common">Phomopsis oblonga</name>
    <dbReference type="NCBI Taxonomy" id="83184"/>
    <lineage>
        <taxon>Eukaryota</taxon>
        <taxon>Fungi</taxon>
        <taxon>Dikarya</taxon>
        <taxon>Ascomycota</taxon>
        <taxon>Pezizomycotina</taxon>
        <taxon>Sordariomycetes</taxon>
        <taxon>Sordariomycetidae</taxon>
        <taxon>Diaporthales</taxon>
        <taxon>Diaporthaceae</taxon>
        <taxon>Diaporthe</taxon>
        <taxon>Diaporthe eres species complex</taxon>
    </lineage>
</organism>
<evidence type="ECO:0000313" key="3">
    <source>
        <dbReference type="Proteomes" id="UP001430848"/>
    </source>
</evidence>